<dbReference type="AlphaFoldDB" id="A0A517PUP1"/>
<protein>
    <submittedName>
        <fullName evidence="2">Uncharacterized protein</fullName>
    </submittedName>
</protein>
<dbReference type="Proteomes" id="UP000320421">
    <property type="component" value="Chromosome"/>
</dbReference>
<evidence type="ECO:0000256" key="1">
    <source>
        <dbReference type="SAM" id="MobiDB-lite"/>
    </source>
</evidence>
<feature type="compositionally biased region" description="Basic and acidic residues" evidence="1">
    <location>
        <begin position="1"/>
        <end position="12"/>
    </location>
</feature>
<gene>
    <name evidence="2" type="ORF">HG66A1_49090</name>
</gene>
<proteinExistence type="predicted"/>
<accession>A0A517PUP1</accession>
<sequence>MPWERTLLKNDVGEPDAPTKSTSAYLSNASGSLFYATPDLPQKTRFCFEPFSAQLMLLKDYFAGLRERLQVLMSFMIISLSDSIGTRQV</sequence>
<evidence type="ECO:0000313" key="2">
    <source>
        <dbReference type="EMBL" id="QDT23095.1"/>
    </source>
</evidence>
<dbReference type="EMBL" id="CP036266">
    <property type="protein sequence ID" value="QDT23095.1"/>
    <property type="molecule type" value="Genomic_DNA"/>
</dbReference>
<name>A0A517PUP1_9PLAN</name>
<keyword evidence="3" id="KW-1185">Reference proteome</keyword>
<feature type="region of interest" description="Disordered" evidence="1">
    <location>
        <begin position="1"/>
        <end position="21"/>
    </location>
</feature>
<reference evidence="2 3" key="1">
    <citation type="submission" date="2019-02" db="EMBL/GenBank/DDBJ databases">
        <title>Deep-cultivation of Planctomycetes and their phenomic and genomic characterization uncovers novel biology.</title>
        <authorList>
            <person name="Wiegand S."/>
            <person name="Jogler M."/>
            <person name="Boedeker C."/>
            <person name="Pinto D."/>
            <person name="Vollmers J."/>
            <person name="Rivas-Marin E."/>
            <person name="Kohn T."/>
            <person name="Peeters S.H."/>
            <person name="Heuer A."/>
            <person name="Rast P."/>
            <person name="Oberbeckmann S."/>
            <person name="Bunk B."/>
            <person name="Jeske O."/>
            <person name="Meyerdierks A."/>
            <person name="Storesund J.E."/>
            <person name="Kallscheuer N."/>
            <person name="Luecker S."/>
            <person name="Lage O.M."/>
            <person name="Pohl T."/>
            <person name="Merkel B.J."/>
            <person name="Hornburger P."/>
            <person name="Mueller R.-W."/>
            <person name="Bruemmer F."/>
            <person name="Labrenz M."/>
            <person name="Spormann A.M."/>
            <person name="Op den Camp H."/>
            <person name="Overmann J."/>
            <person name="Amann R."/>
            <person name="Jetten M.S.M."/>
            <person name="Mascher T."/>
            <person name="Medema M.H."/>
            <person name="Devos D.P."/>
            <person name="Kaster A.-K."/>
            <person name="Ovreas L."/>
            <person name="Rohde M."/>
            <person name="Galperin M.Y."/>
            <person name="Jogler C."/>
        </authorList>
    </citation>
    <scope>NUCLEOTIDE SEQUENCE [LARGE SCALE GENOMIC DNA]</scope>
    <source>
        <strain evidence="2 3">HG66A1</strain>
    </source>
</reference>
<organism evidence="2 3">
    <name type="scientific">Gimesia chilikensis</name>
    <dbReference type="NCBI Taxonomy" id="2605989"/>
    <lineage>
        <taxon>Bacteria</taxon>
        <taxon>Pseudomonadati</taxon>
        <taxon>Planctomycetota</taxon>
        <taxon>Planctomycetia</taxon>
        <taxon>Planctomycetales</taxon>
        <taxon>Planctomycetaceae</taxon>
        <taxon>Gimesia</taxon>
    </lineage>
</organism>
<evidence type="ECO:0000313" key="3">
    <source>
        <dbReference type="Proteomes" id="UP000320421"/>
    </source>
</evidence>